<feature type="domain" description="Zn(2)-C6 fungal-type" evidence="6">
    <location>
        <begin position="8"/>
        <end position="38"/>
    </location>
</feature>
<dbReference type="GeneID" id="25790058"/>
<dbReference type="HOGENOM" id="CLU_2764740_0_0_1"/>
<keyword evidence="5" id="KW-0539">Nucleus</keyword>
<name>G9MSX3_HYPVG</name>
<dbReference type="InterPro" id="IPR036864">
    <property type="entry name" value="Zn2-C6_fun-type_DNA-bd_sf"/>
</dbReference>
<dbReference type="InterPro" id="IPR050815">
    <property type="entry name" value="TF_fung"/>
</dbReference>
<sequence length="70" mass="7944">KRKRIAHACEACRQRKSRCDGSRPTCDLCEELGTPCYYREGAKSSTVAPDRQSFNRLENRLADIEALLQA</sequence>
<organism evidence="7 8">
    <name type="scientific">Hypocrea virens (strain Gv29-8 / FGSC 10586)</name>
    <name type="common">Gliocladium virens</name>
    <name type="synonym">Trichoderma virens</name>
    <dbReference type="NCBI Taxonomy" id="413071"/>
    <lineage>
        <taxon>Eukaryota</taxon>
        <taxon>Fungi</taxon>
        <taxon>Dikarya</taxon>
        <taxon>Ascomycota</taxon>
        <taxon>Pezizomycotina</taxon>
        <taxon>Sordariomycetes</taxon>
        <taxon>Hypocreomycetidae</taxon>
        <taxon>Hypocreales</taxon>
        <taxon>Hypocreaceae</taxon>
        <taxon>Trichoderma</taxon>
    </lineage>
</organism>
<dbReference type="VEuPathDB" id="FungiDB:TRIVIDRAFT_19925"/>
<dbReference type="RefSeq" id="XP_013956355.1">
    <property type="nucleotide sequence ID" value="XM_014100880.1"/>
</dbReference>
<dbReference type="PROSITE" id="PS50048">
    <property type="entry name" value="ZN2_CY6_FUNGAL_2"/>
    <property type="match status" value="1"/>
</dbReference>
<dbReference type="InParanoid" id="G9MSX3"/>
<comment type="subcellular location">
    <subcellularLocation>
        <location evidence="1">Nucleus</location>
    </subcellularLocation>
</comment>
<feature type="non-terminal residue" evidence="7">
    <location>
        <position position="70"/>
    </location>
</feature>
<dbReference type="GO" id="GO:0005634">
    <property type="term" value="C:nucleus"/>
    <property type="evidence" value="ECO:0007669"/>
    <property type="project" value="UniProtKB-SubCell"/>
</dbReference>
<dbReference type="Pfam" id="PF00172">
    <property type="entry name" value="Zn_clus"/>
    <property type="match status" value="1"/>
</dbReference>
<accession>G9MSX3</accession>
<evidence type="ECO:0000256" key="5">
    <source>
        <dbReference type="ARBA" id="ARBA00023242"/>
    </source>
</evidence>
<keyword evidence="8" id="KW-1185">Reference proteome</keyword>
<dbReference type="AlphaFoldDB" id="G9MSX3"/>
<dbReference type="Proteomes" id="UP000007115">
    <property type="component" value="Unassembled WGS sequence"/>
</dbReference>
<dbReference type="GO" id="GO:0000981">
    <property type="term" value="F:DNA-binding transcription factor activity, RNA polymerase II-specific"/>
    <property type="evidence" value="ECO:0007669"/>
    <property type="project" value="InterPro"/>
</dbReference>
<evidence type="ECO:0000259" key="6">
    <source>
        <dbReference type="PROSITE" id="PS50048"/>
    </source>
</evidence>
<reference evidence="7 8" key="1">
    <citation type="journal article" date="2011" name="Genome Biol.">
        <title>Comparative genome sequence analysis underscores mycoparasitism as the ancestral life style of Trichoderma.</title>
        <authorList>
            <person name="Kubicek C.P."/>
            <person name="Herrera-Estrella A."/>
            <person name="Seidl-Seiboth V."/>
            <person name="Martinez D.A."/>
            <person name="Druzhinina I.S."/>
            <person name="Thon M."/>
            <person name="Zeilinger S."/>
            <person name="Casas-Flores S."/>
            <person name="Horwitz B.A."/>
            <person name="Mukherjee P.K."/>
            <person name="Mukherjee M."/>
            <person name="Kredics L."/>
            <person name="Alcaraz L.D."/>
            <person name="Aerts A."/>
            <person name="Antal Z."/>
            <person name="Atanasova L."/>
            <person name="Cervantes-Badillo M.G."/>
            <person name="Challacombe J."/>
            <person name="Chertkov O."/>
            <person name="McCluskey K."/>
            <person name="Coulpier F."/>
            <person name="Deshpande N."/>
            <person name="von Doehren H."/>
            <person name="Ebbole D.J."/>
            <person name="Esquivel-Naranjo E.U."/>
            <person name="Fekete E."/>
            <person name="Flipphi M."/>
            <person name="Glaser F."/>
            <person name="Gomez-Rodriguez E.Y."/>
            <person name="Gruber S."/>
            <person name="Han C."/>
            <person name="Henrissat B."/>
            <person name="Hermosa R."/>
            <person name="Hernandez-Onate M."/>
            <person name="Karaffa L."/>
            <person name="Kosti I."/>
            <person name="Le Crom S."/>
            <person name="Lindquist E."/>
            <person name="Lucas S."/>
            <person name="Luebeck M."/>
            <person name="Luebeck P.S."/>
            <person name="Margeot A."/>
            <person name="Metz B."/>
            <person name="Misra M."/>
            <person name="Nevalainen H."/>
            <person name="Omann M."/>
            <person name="Packer N."/>
            <person name="Perrone G."/>
            <person name="Uresti-Rivera E.E."/>
            <person name="Salamov A."/>
            <person name="Schmoll M."/>
            <person name="Seiboth B."/>
            <person name="Shapiro H."/>
            <person name="Sukno S."/>
            <person name="Tamayo-Ramos J.A."/>
            <person name="Tisch D."/>
            <person name="Wiest A."/>
            <person name="Wilkinson H.H."/>
            <person name="Zhang M."/>
            <person name="Coutinho P.M."/>
            <person name="Kenerley C.M."/>
            <person name="Monte E."/>
            <person name="Baker S.E."/>
            <person name="Grigoriev I.V."/>
        </authorList>
    </citation>
    <scope>NUCLEOTIDE SEQUENCE [LARGE SCALE GENOMIC DNA]</scope>
    <source>
        <strain evidence="8">Gv29-8 / FGSC 10586</strain>
    </source>
</reference>
<dbReference type="STRING" id="413071.G9MSX3"/>
<evidence type="ECO:0000256" key="1">
    <source>
        <dbReference type="ARBA" id="ARBA00004123"/>
    </source>
</evidence>
<proteinExistence type="predicted"/>
<dbReference type="SMART" id="SM00066">
    <property type="entry name" value="GAL4"/>
    <property type="match status" value="1"/>
</dbReference>
<dbReference type="SUPFAM" id="SSF57701">
    <property type="entry name" value="Zn2/Cys6 DNA-binding domain"/>
    <property type="match status" value="1"/>
</dbReference>
<dbReference type="OrthoDB" id="10261408at2759"/>
<evidence type="ECO:0000313" key="7">
    <source>
        <dbReference type="EMBL" id="EHK23070.1"/>
    </source>
</evidence>
<evidence type="ECO:0000313" key="8">
    <source>
        <dbReference type="Proteomes" id="UP000007115"/>
    </source>
</evidence>
<keyword evidence="2" id="KW-0479">Metal-binding</keyword>
<dbReference type="GO" id="GO:0008270">
    <property type="term" value="F:zinc ion binding"/>
    <property type="evidence" value="ECO:0007669"/>
    <property type="project" value="InterPro"/>
</dbReference>
<evidence type="ECO:0000256" key="4">
    <source>
        <dbReference type="ARBA" id="ARBA00023163"/>
    </source>
</evidence>
<dbReference type="PROSITE" id="PS00463">
    <property type="entry name" value="ZN2_CY6_FUNGAL_1"/>
    <property type="match status" value="1"/>
</dbReference>
<dbReference type="Gene3D" id="4.10.240.10">
    <property type="entry name" value="Zn(2)-C6 fungal-type DNA-binding domain"/>
    <property type="match status" value="1"/>
</dbReference>
<keyword evidence="3" id="KW-0805">Transcription regulation</keyword>
<evidence type="ECO:0000256" key="3">
    <source>
        <dbReference type="ARBA" id="ARBA00023015"/>
    </source>
</evidence>
<protein>
    <recommendedName>
        <fullName evidence="6">Zn(2)-C6 fungal-type domain-containing protein</fullName>
    </recommendedName>
</protein>
<comment type="caution">
    <text evidence="7">The sequence shown here is derived from an EMBL/GenBank/DDBJ whole genome shotgun (WGS) entry which is preliminary data.</text>
</comment>
<keyword evidence="4" id="KW-0804">Transcription</keyword>
<gene>
    <name evidence="7" type="ORF">TRIVIDRAFT_19925</name>
</gene>
<dbReference type="EMBL" id="ABDF02000006">
    <property type="protein sequence ID" value="EHK23070.1"/>
    <property type="molecule type" value="Genomic_DNA"/>
</dbReference>
<feature type="non-terminal residue" evidence="7">
    <location>
        <position position="1"/>
    </location>
</feature>
<dbReference type="CDD" id="cd00067">
    <property type="entry name" value="GAL4"/>
    <property type="match status" value="1"/>
</dbReference>
<dbReference type="PANTHER" id="PTHR47338:SF5">
    <property type="entry name" value="ZN(II)2CYS6 TRANSCRIPTION FACTOR (EUROFUNG)"/>
    <property type="match status" value="1"/>
</dbReference>
<dbReference type="InterPro" id="IPR001138">
    <property type="entry name" value="Zn2Cys6_DnaBD"/>
</dbReference>
<evidence type="ECO:0000256" key="2">
    <source>
        <dbReference type="ARBA" id="ARBA00022723"/>
    </source>
</evidence>
<dbReference type="PANTHER" id="PTHR47338">
    <property type="entry name" value="ZN(II)2CYS6 TRANSCRIPTION FACTOR (EUROFUNG)-RELATED"/>
    <property type="match status" value="1"/>
</dbReference>